<evidence type="ECO:0000313" key="3">
    <source>
        <dbReference type="Proteomes" id="UP001206014"/>
    </source>
</evidence>
<comment type="caution">
    <text evidence="2">The sequence shown here is derived from an EMBL/GenBank/DDBJ whole genome shotgun (WGS) entry which is preliminary data.</text>
</comment>
<sequence>MKKFPFIWILILLMLRNIQVYAQFSGKGTGNISDPYLISNVKEFKEIENVEGDEYTYIYFRLVNDIDLAGECQEKEGWKPLVFSYSLQLDGNNKTIYGLNINRPNENKVGLFSRACGEVNNLTVVGQVVGKDSVGGFAGCSRDFWITNCTFKGKIIGNNYVGGFIGKECDYHGGRTENCVNEATITGKEYVGGFVGHFKRSFCKITQSVNLGDVSGTKYVGGFAGASDGYTAPPTGEKLGLGITESCNNGNVLGEESVGGFIGNGENAYVKYCMTNGVIKATKNSSGKNFGGICGYAISSSFSNNCSNAEIIGYDCVGGILGGSNRDVYIRNNKIINKRILGHDNVGRAMGIIAGHVSGNKYFSGTEVGASGDNACSHYKYFLDSDNDSVFYDAETIKIYANENYKKIDTYPFCYLSCQTPHPTIKSGTYPMSTTIKGTCQDADSVYAKIDSKVYSTPVTNGEWTITTPSLNTDDDVLIYAKKEGLIYSNTIVCHIQDNGTEENPYIITTAEELVNIKDGYYQLGNDIDLTDYIKSHNNSWTPIQHRSAEKLVLDGAGHRITGLTTNAEEQYAGLFGLACNLEVKNLSVEMIPGAWATGTESAGVLIGKCSHAKISKVITSGWARIKDSDTRDDFGRRNKLSVGGMIGDARDILIEECCAAGKALSNSETYVGGLVGRIDERCVVRNCYSTVDVTSANIAAGVVGSLYPMEWAQGAESACGDIRNHKFNEEISCCYARGKVEADYAYGIVGSNISNLTRNFSLNRCINGNVQAFYVYPRPQSTTWRDIDSMENRTSKYLEIIENGKSKKYKDYYDKDGDYYGLQLDDYEAKCQEVYSKAKWDFESVWSINEKIGYPHFKWQTAEPTVSSEVKEGVTIINGKSEEDGTIFVNIAGKEYSSTIVDKAWSIEIPALQEGDMVVICAQANGKMYSNRIYLPVIYKGEGTEEVPYLISTPQALANISDGYYQLTNDIDLTDYIKQNNNCWQAIQHLSTNKLTLDGNGHKISGLQTEATETYAGLFGFARNVNVKNMIIEVPSDMTLKASKFVGILIAKGENVDINRVGALGNVTCEDGYAGGIIGYAKDIKLSESFSSGNVVAVNNTAGGLIGQCAERNYNDAYDYSAFNYIENCYSSANVKGTSYAGGLVGDCPVGSICYSYASGEVTASSVGGGIVGRFTGIYPSLIKSCFALNPSITVGWNILTGEPSYTTLKYGRIVAELKGHGTCRSCHALYDMVIKIEGGYYPNTNIEKDGGSITIANAMSYDTYHSMSWDFNDYYKIWAIQDGKSFPYLQYFKEYISVPTAIKEIADDEHSGNIKIDVDGQYIKIKSDGNRKKVMIFGVDGRKIASLNVVDIESIYLPKGIYIVKVGKATRKIDLW</sequence>
<dbReference type="EMBL" id="JANDXR010000019">
    <property type="protein sequence ID" value="MCP9502481.1"/>
    <property type="molecule type" value="Genomic_DNA"/>
</dbReference>
<name>A0AAW5I6Q2_9BACT</name>
<evidence type="ECO:0000313" key="2">
    <source>
        <dbReference type="EMBL" id="MCP9502481.1"/>
    </source>
</evidence>
<evidence type="ECO:0000259" key="1">
    <source>
        <dbReference type="Pfam" id="PF07581"/>
    </source>
</evidence>
<gene>
    <name evidence="2" type="ORF">NND11_13165</name>
</gene>
<reference evidence="2" key="1">
    <citation type="submission" date="2022-07" db="EMBL/GenBank/DDBJ databases">
        <title>Prevotella copri.</title>
        <authorList>
            <person name="Yang C."/>
        </authorList>
    </citation>
    <scope>NUCLEOTIDE SEQUENCE</scope>
    <source>
        <strain evidence="2">HF88</strain>
    </source>
</reference>
<proteinExistence type="predicted"/>
<protein>
    <recommendedName>
        <fullName evidence="1">GLUG domain-containing protein</fullName>
    </recommendedName>
</protein>
<dbReference type="Pfam" id="PF07581">
    <property type="entry name" value="Glug"/>
    <property type="match status" value="1"/>
</dbReference>
<dbReference type="RefSeq" id="WP_234564718.1">
    <property type="nucleotide sequence ID" value="NZ_JAJTTD010000020.1"/>
</dbReference>
<dbReference type="Gene3D" id="2.160.20.110">
    <property type="match status" value="5"/>
</dbReference>
<organism evidence="2 3">
    <name type="scientific">Segatella copri</name>
    <dbReference type="NCBI Taxonomy" id="165179"/>
    <lineage>
        <taxon>Bacteria</taxon>
        <taxon>Pseudomonadati</taxon>
        <taxon>Bacteroidota</taxon>
        <taxon>Bacteroidia</taxon>
        <taxon>Bacteroidales</taxon>
        <taxon>Prevotellaceae</taxon>
        <taxon>Segatella</taxon>
    </lineage>
</organism>
<dbReference type="InterPro" id="IPR011493">
    <property type="entry name" value="GLUG"/>
</dbReference>
<dbReference type="Proteomes" id="UP001206014">
    <property type="component" value="Unassembled WGS sequence"/>
</dbReference>
<feature type="domain" description="GLUG" evidence="1">
    <location>
        <begin position="670"/>
        <end position="695"/>
    </location>
</feature>
<accession>A0AAW5I6Q2</accession>